<dbReference type="Gene3D" id="3.30.465.10">
    <property type="match status" value="1"/>
</dbReference>
<dbReference type="Gene3D" id="3.30.390.50">
    <property type="entry name" value="CO dehydrogenase flavoprotein, C-terminal domain"/>
    <property type="match status" value="1"/>
</dbReference>
<dbReference type="Proteomes" id="UP001499843">
    <property type="component" value="Unassembled WGS sequence"/>
</dbReference>
<dbReference type="PANTHER" id="PTHR42659">
    <property type="entry name" value="XANTHINE DEHYDROGENASE SUBUNIT C-RELATED"/>
    <property type="match status" value="1"/>
</dbReference>
<protein>
    <submittedName>
        <fullName evidence="5">FAD binding domain-containing protein</fullName>
    </submittedName>
</protein>
<feature type="domain" description="FAD-binding PCMH-type" evidence="4">
    <location>
        <begin position="1"/>
        <end position="190"/>
    </location>
</feature>
<gene>
    <name evidence="5" type="ORF">GCM10009850_050390</name>
</gene>
<dbReference type="Pfam" id="PF03450">
    <property type="entry name" value="CO_deh_flav_C"/>
    <property type="match status" value="1"/>
</dbReference>
<sequence length="293" mass="30110">MLISVEMPDSAEAAHAGLRTGALPLGGGTHLMTRLNDAATGDLRLVSLRKAGLSGIRVEGGDASPGTAATLAEGATVTLGAATTLAEGAIVTLGAATTLADVEDDARLSCLSPCVRSIASPPVRSLATVAGNLFVPQPYGDLAAALLALDAELDVLGADGARREPLDRVVADGLPAGDLVTAIRFTAPAEGTFRFYKASRRRLNSGSIVTVAARITIEDGLVGDVRLALGGLSRRLLRASGAERVLRGAPLTPEVIAQAAEADAIEPFDDAYASAWYRARVYPVHLRRALLGS</sequence>
<keyword evidence="6" id="KW-1185">Reference proteome</keyword>
<evidence type="ECO:0000256" key="2">
    <source>
        <dbReference type="ARBA" id="ARBA00022827"/>
    </source>
</evidence>
<evidence type="ECO:0000256" key="1">
    <source>
        <dbReference type="ARBA" id="ARBA00022630"/>
    </source>
</evidence>
<dbReference type="Pfam" id="PF00941">
    <property type="entry name" value="FAD_binding_5"/>
    <property type="match status" value="1"/>
</dbReference>
<accession>A0ABN3CJG7</accession>
<comment type="caution">
    <text evidence="5">The sequence shown here is derived from an EMBL/GenBank/DDBJ whole genome shotgun (WGS) entry which is preliminary data.</text>
</comment>
<dbReference type="EMBL" id="BAAAQX010000012">
    <property type="protein sequence ID" value="GAA2209581.1"/>
    <property type="molecule type" value="Genomic_DNA"/>
</dbReference>
<dbReference type="SUPFAM" id="SSF56176">
    <property type="entry name" value="FAD-binding/transporter-associated domain-like"/>
    <property type="match status" value="1"/>
</dbReference>
<evidence type="ECO:0000256" key="3">
    <source>
        <dbReference type="ARBA" id="ARBA00023002"/>
    </source>
</evidence>
<dbReference type="InterPro" id="IPR016166">
    <property type="entry name" value="FAD-bd_PCMH"/>
</dbReference>
<evidence type="ECO:0000313" key="6">
    <source>
        <dbReference type="Proteomes" id="UP001499843"/>
    </source>
</evidence>
<dbReference type="InterPro" id="IPR002346">
    <property type="entry name" value="Mopterin_DH_FAD-bd"/>
</dbReference>
<proteinExistence type="predicted"/>
<keyword evidence="1" id="KW-0285">Flavoprotein</keyword>
<dbReference type="InterPro" id="IPR016169">
    <property type="entry name" value="FAD-bd_PCMH_sub2"/>
</dbReference>
<dbReference type="InterPro" id="IPR036683">
    <property type="entry name" value="CO_DH_flav_C_dom_sf"/>
</dbReference>
<keyword evidence="2" id="KW-0274">FAD</keyword>
<dbReference type="SUPFAM" id="SSF55447">
    <property type="entry name" value="CO dehydrogenase flavoprotein C-terminal domain-like"/>
    <property type="match status" value="1"/>
</dbReference>
<keyword evidence="3" id="KW-0560">Oxidoreductase</keyword>
<name>A0ABN3CJG7_9ACTN</name>
<dbReference type="InterPro" id="IPR005107">
    <property type="entry name" value="CO_DH_flav_C"/>
</dbReference>
<dbReference type="PANTHER" id="PTHR42659:SF2">
    <property type="entry name" value="XANTHINE DEHYDROGENASE SUBUNIT C-RELATED"/>
    <property type="match status" value="1"/>
</dbReference>
<dbReference type="SMART" id="SM01092">
    <property type="entry name" value="CO_deh_flav_C"/>
    <property type="match status" value="1"/>
</dbReference>
<dbReference type="InterPro" id="IPR051312">
    <property type="entry name" value="Diverse_Substr_Oxidored"/>
</dbReference>
<evidence type="ECO:0000313" key="5">
    <source>
        <dbReference type="EMBL" id="GAA2209581.1"/>
    </source>
</evidence>
<dbReference type="InterPro" id="IPR036318">
    <property type="entry name" value="FAD-bd_PCMH-like_sf"/>
</dbReference>
<evidence type="ECO:0000259" key="4">
    <source>
        <dbReference type="PROSITE" id="PS51387"/>
    </source>
</evidence>
<organism evidence="5 6">
    <name type="scientific">Nonomuraea monospora</name>
    <dbReference type="NCBI Taxonomy" id="568818"/>
    <lineage>
        <taxon>Bacteria</taxon>
        <taxon>Bacillati</taxon>
        <taxon>Actinomycetota</taxon>
        <taxon>Actinomycetes</taxon>
        <taxon>Streptosporangiales</taxon>
        <taxon>Streptosporangiaceae</taxon>
        <taxon>Nonomuraea</taxon>
    </lineage>
</organism>
<reference evidence="5 6" key="1">
    <citation type="journal article" date="2019" name="Int. J. Syst. Evol. Microbiol.">
        <title>The Global Catalogue of Microorganisms (GCM) 10K type strain sequencing project: providing services to taxonomists for standard genome sequencing and annotation.</title>
        <authorList>
            <consortium name="The Broad Institute Genomics Platform"/>
            <consortium name="The Broad Institute Genome Sequencing Center for Infectious Disease"/>
            <person name="Wu L."/>
            <person name="Ma J."/>
        </authorList>
    </citation>
    <scope>NUCLEOTIDE SEQUENCE [LARGE SCALE GENOMIC DNA]</scope>
    <source>
        <strain evidence="5 6">JCM 16114</strain>
    </source>
</reference>
<dbReference type="PROSITE" id="PS51387">
    <property type="entry name" value="FAD_PCMH"/>
    <property type="match status" value="1"/>
</dbReference>